<dbReference type="GO" id="GO:0055085">
    <property type="term" value="P:transmembrane transport"/>
    <property type="evidence" value="ECO:0007669"/>
    <property type="project" value="InterPro"/>
</dbReference>
<proteinExistence type="inferred from homology"/>
<protein>
    <submittedName>
        <fullName evidence="9">Binding-protein-dependent transport systems inner membrane component</fullName>
    </submittedName>
</protein>
<dbReference type="RefSeq" id="WP_015923704.1">
    <property type="nucleotide sequence ID" value="NC_011899.1"/>
</dbReference>
<dbReference type="OrthoDB" id="9774308at2"/>
<dbReference type="EMBL" id="CP001098">
    <property type="protein sequence ID" value="ACL70735.1"/>
    <property type="molecule type" value="Genomic_DNA"/>
</dbReference>
<comment type="subcellular location">
    <subcellularLocation>
        <location evidence="1 7">Cell membrane</location>
        <topology evidence="1 7">Multi-pass membrane protein</topology>
    </subcellularLocation>
</comment>
<feature type="transmembrane region" description="Helical" evidence="7">
    <location>
        <begin position="291"/>
        <end position="313"/>
    </location>
</feature>
<keyword evidence="4 7" id="KW-0812">Transmembrane</keyword>
<dbReference type="Pfam" id="PF00528">
    <property type="entry name" value="BPD_transp_1"/>
    <property type="match status" value="1"/>
</dbReference>
<dbReference type="Gene3D" id="1.10.3720.10">
    <property type="entry name" value="MetI-like"/>
    <property type="match status" value="1"/>
</dbReference>
<feature type="transmembrane region" description="Helical" evidence="7">
    <location>
        <begin position="86"/>
        <end position="109"/>
    </location>
</feature>
<gene>
    <name evidence="9" type="ordered locus">Hore_19880</name>
</gene>
<evidence type="ECO:0000256" key="5">
    <source>
        <dbReference type="ARBA" id="ARBA00022989"/>
    </source>
</evidence>
<dbReference type="SUPFAM" id="SSF161098">
    <property type="entry name" value="MetI-like"/>
    <property type="match status" value="1"/>
</dbReference>
<dbReference type="KEGG" id="hor:Hore_19880"/>
<evidence type="ECO:0000256" key="4">
    <source>
        <dbReference type="ARBA" id="ARBA00022692"/>
    </source>
</evidence>
<evidence type="ECO:0000256" key="2">
    <source>
        <dbReference type="ARBA" id="ARBA00022448"/>
    </source>
</evidence>
<evidence type="ECO:0000256" key="3">
    <source>
        <dbReference type="ARBA" id="ARBA00022475"/>
    </source>
</evidence>
<dbReference type="PANTHER" id="PTHR43005">
    <property type="entry name" value="BLR7065 PROTEIN"/>
    <property type="match status" value="1"/>
</dbReference>
<dbReference type="GO" id="GO:0005886">
    <property type="term" value="C:plasma membrane"/>
    <property type="evidence" value="ECO:0007669"/>
    <property type="project" value="UniProtKB-SubCell"/>
</dbReference>
<dbReference type="PANTHER" id="PTHR43005:SF2">
    <property type="entry name" value="INTEGRAL MEMBRANE SUGAR TRANSPORT PROTEIN"/>
    <property type="match status" value="1"/>
</dbReference>
<dbReference type="HOGENOM" id="CLU_016047_0_3_9"/>
<comment type="similarity">
    <text evidence="7">Belongs to the binding-protein-dependent transport system permease family.</text>
</comment>
<name>B8CZL6_HALOH</name>
<evidence type="ECO:0000256" key="7">
    <source>
        <dbReference type="RuleBase" id="RU363032"/>
    </source>
</evidence>
<evidence type="ECO:0000256" key="6">
    <source>
        <dbReference type="ARBA" id="ARBA00023136"/>
    </source>
</evidence>
<evidence type="ECO:0000313" key="10">
    <source>
        <dbReference type="Proteomes" id="UP000000719"/>
    </source>
</evidence>
<keyword evidence="5 7" id="KW-1133">Transmembrane helix</keyword>
<dbReference type="Proteomes" id="UP000000719">
    <property type="component" value="Chromosome"/>
</dbReference>
<keyword evidence="10" id="KW-1185">Reference proteome</keyword>
<keyword evidence="2 7" id="KW-0813">Transport</keyword>
<feature type="transmembrane region" description="Helical" evidence="7">
    <location>
        <begin position="21"/>
        <end position="45"/>
    </location>
</feature>
<keyword evidence="6 7" id="KW-0472">Membrane</keyword>
<accession>B8CZL6</accession>
<keyword evidence="3" id="KW-1003">Cell membrane</keyword>
<dbReference type="PROSITE" id="PS50928">
    <property type="entry name" value="ABC_TM1"/>
    <property type="match status" value="1"/>
</dbReference>
<dbReference type="AlphaFoldDB" id="B8CZL6"/>
<dbReference type="InterPro" id="IPR035906">
    <property type="entry name" value="MetI-like_sf"/>
</dbReference>
<reference evidence="9 10" key="1">
    <citation type="journal article" date="2009" name="PLoS ONE">
        <title>Genome analysis of the anaerobic thermohalophilic bacterium Halothermothrix orenii.</title>
        <authorList>
            <person name="Mavromatis K."/>
            <person name="Ivanova N."/>
            <person name="Anderson I."/>
            <person name="Lykidis A."/>
            <person name="Hooper S.D."/>
            <person name="Sun H."/>
            <person name="Kunin V."/>
            <person name="Lapidus A."/>
            <person name="Hugenholtz P."/>
            <person name="Patel B."/>
            <person name="Kyrpides N.C."/>
        </authorList>
    </citation>
    <scope>NUCLEOTIDE SEQUENCE [LARGE SCALE GENOMIC DNA]</scope>
    <source>
        <strain evidence="10">H 168 / OCM 544 / DSM 9562</strain>
    </source>
</reference>
<evidence type="ECO:0000259" key="8">
    <source>
        <dbReference type="PROSITE" id="PS50928"/>
    </source>
</evidence>
<evidence type="ECO:0000256" key="1">
    <source>
        <dbReference type="ARBA" id="ARBA00004651"/>
    </source>
</evidence>
<dbReference type="InterPro" id="IPR000515">
    <property type="entry name" value="MetI-like"/>
</dbReference>
<dbReference type="CDD" id="cd06261">
    <property type="entry name" value="TM_PBP2"/>
    <property type="match status" value="1"/>
</dbReference>
<feature type="domain" description="ABC transmembrane type-1" evidence="8">
    <location>
        <begin position="84"/>
        <end position="312"/>
    </location>
</feature>
<sequence>MKGLLSRKINKPVMLAEKKDGIYPYILLAPSILILLAVIVFPIFMSLYMSLNEVRVIAGGIKYTFKGLENYLYFFKNPLFWESLRVTTYFTVVSLVIELILGFFMASILNREFWGRNIVRSLILIPWAVPTVVNARIWQWIYNANDFGALNRILKGLNIIKENVVWLREVTPFAGSLMAKFFEWCGASRALHMIIIGDTWKVTPLVALLLLAGMQTIPDSFYEAADVDGANWWQKFKYITLPRLKPVLLVILVLRTMELFRVFDILYIIMSYQVKVLSILTYENGFVFLKFGRAAALSFIIGTIIMALAFVYMKFLYVEEGDE</sequence>
<organism evidence="9 10">
    <name type="scientific">Halothermothrix orenii (strain H 168 / OCM 544 / DSM 9562)</name>
    <dbReference type="NCBI Taxonomy" id="373903"/>
    <lineage>
        <taxon>Bacteria</taxon>
        <taxon>Bacillati</taxon>
        <taxon>Bacillota</taxon>
        <taxon>Clostridia</taxon>
        <taxon>Halanaerobiales</taxon>
        <taxon>Halothermotrichaceae</taxon>
        <taxon>Halothermothrix</taxon>
    </lineage>
</organism>
<evidence type="ECO:0000313" key="9">
    <source>
        <dbReference type="EMBL" id="ACL70735.1"/>
    </source>
</evidence>
<dbReference type="STRING" id="373903.Hore_19880"/>
<feature type="transmembrane region" description="Helical" evidence="7">
    <location>
        <begin position="247"/>
        <end position="270"/>
    </location>
</feature>
<dbReference type="eggNOG" id="COG1175">
    <property type="taxonomic scope" value="Bacteria"/>
</dbReference>